<proteinExistence type="predicted"/>
<keyword evidence="2" id="KW-1185">Reference proteome</keyword>
<dbReference type="EMBL" id="JAXOVC010000012">
    <property type="protein sequence ID" value="KAK4495230.1"/>
    <property type="molecule type" value="Genomic_DNA"/>
</dbReference>
<comment type="caution">
    <text evidence="1">The sequence shown here is derived from an EMBL/GenBank/DDBJ whole genome shotgun (WGS) entry which is preliminary data.</text>
</comment>
<gene>
    <name evidence="1" type="ORF">PRZ48_013559</name>
</gene>
<name>A0ABR0E1D8_ZASCE</name>
<reference evidence="1 2" key="1">
    <citation type="journal article" date="2023" name="G3 (Bethesda)">
        <title>A chromosome-level genome assembly of Zasmidium syzygii isolated from banana leaves.</title>
        <authorList>
            <person name="van Westerhoven A.C."/>
            <person name="Mehrabi R."/>
            <person name="Talebi R."/>
            <person name="Steentjes M.B.F."/>
            <person name="Corcolon B."/>
            <person name="Chong P.A."/>
            <person name="Kema G.H.J."/>
            <person name="Seidl M.F."/>
        </authorList>
    </citation>
    <scope>NUCLEOTIDE SEQUENCE [LARGE SCALE GENOMIC DNA]</scope>
    <source>
        <strain evidence="1 2">P124</strain>
    </source>
</reference>
<evidence type="ECO:0000313" key="1">
    <source>
        <dbReference type="EMBL" id="KAK4495230.1"/>
    </source>
</evidence>
<dbReference type="Proteomes" id="UP001305779">
    <property type="component" value="Unassembled WGS sequence"/>
</dbReference>
<organism evidence="1 2">
    <name type="scientific">Zasmidium cellare</name>
    <name type="common">Wine cellar mold</name>
    <name type="synonym">Racodium cellare</name>
    <dbReference type="NCBI Taxonomy" id="395010"/>
    <lineage>
        <taxon>Eukaryota</taxon>
        <taxon>Fungi</taxon>
        <taxon>Dikarya</taxon>
        <taxon>Ascomycota</taxon>
        <taxon>Pezizomycotina</taxon>
        <taxon>Dothideomycetes</taxon>
        <taxon>Dothideomycetidae</taxon>
        <taxon>Mycosphaerellales</taxon>
        <taxon>Mycosphaerellaceae</taxon>
        <taxon>Zasmidium</taxon>
    </lineage>
</organism>
<accession>A0ABR0E1D8</accession>
<protein>
    <submittedName>
        <fullName evidence="1">Uncharacterized protein</fullName>
    </submittedName>
</protein>
<sequence>MEQPQKSKNPLHGPPMAPSVFATKWLAKFRDYLLYNYSNPYYKADEPRTCVLSEEGFDLLSNFHAQAAELNLTMSKNNFPDEVIPNDARPGDIRNPPGIATLNPFSAAQTLQFMLDAMVQKLEGMKTQGKTVEGMRWQEMPLRWRQRMDELFVKVDQARKTGWYTCPKMEWIDEMLWAGVEAAKKGTGVSVQMDKERKWRVVE</sequence>
<evidence type="ECO:0000313" key="2">
    <source>
        <dbReference type="Proteomes" id="UP001305779"/>
    </source>
</evidence>